<comment type="caution">
    <text evidence="1">The sequence shown here is derived from an EMBL/GenBank/DDBJ whole genome shotgun (WGS) entry which is preliminary data.</text>
</comment>
<reference evidence="1 2" key="1">
    <citation type="submission" date="2022-03" db="EMBL/GenBank/DDBJ databases">
        <authorList>
            <person name="Nunn A."/>
            <person name="Chopra R."/>
            <person name="Nunn A."/>
            <person name="Contreras Garrido A."/>
        </authorList>
    </citation>
    <scope>NUCLEOTIDE SEQUENCE [LARGE SCALE GENOMIC DNA]</scope>
</reference>
<evidence type="ECO:0008006" key="3">
    <source>
        <dbReference type="Google" id="ProtNLM"/>
    </source>
</evidence>
<evidence type="ECO:0000313" key="2">
    <source>
        <dbReference type="Proteomes" id="UP000836841"/>
    </source>
</evidence>
<organism evidence="1 2">
    <name type="scientific">Thlaspi arvense</name>
    <name type="common">Field penny-cress</name>
    <dbReference type="NCBI Taxonomy" id="13288"/>
    <lineage>
        <taxon>Eukaryota</taxon>
        <taxon>Viridiplantae</taxon>
        <taxon>Streptophyta</taxon>
        <taxon>Embryophyta</taxon>
        <taxon>Tracheophyta</taxon>
        <taxon>Spermatophyta</taxon>
        <taxon>Magnoliopsida</taxon>
        <taxon>eudicotyledons</taxon>
        <taxon>Gunneridae</taxon>
        <taxon>Pentapetalae</taxon>
        <taxon>rosids</taxon>
        <taxon>malvids</taxon>
        <taxon>Brassicales</taxon>
        <taxon>Brassicaceae</taxon>
        <taxon>Thlaspideae</taxon>
        <taxon>Thlaspi</taxon>
    </lineage>
</organism>
<dbReference type="EMBL" id="CAJVSB020000920">
    <property type="protein sequence ID" value="CAH2080568.1"/>
    <property type="molecule type" value="Genomic_DNA"/>
</dbReference>
<gene>
    <name evidence="1" type="ORF">TAV2_LOCUS26272</name>
</gene>
<sequence>MQTQISNQGPSLPMSMSATQALPRQQLLSQNLQNSIGANGVQTSAALTSALPPVGGLPQTSMPSVVGQNSNLQNMQSLSGVSQNPVGNSMGPGSLLICLPMLKGRCQQGNKLFLNNNNNNNNNSLKMHSITFTSNNYNSSL</sequence>
<dbReference type="AlphaFoldDB" id="A0AAU9T872"/>
<keyword evidence="2" id="KW-1185">Reference proteome</keyword>
<protein>
    <recommendedName>
        <fullName evidence="3">Mediator of RNA polymerase II transcription subunit 25</fullName>
    </recommendedName>
</protein>
<name>A0AAU9T872_THLAR</name>
<accession>A0AAU9T872</accession>
<dbReference type="Proteomes" id="UP000836841">
    <property type="component" value="Unassembled WGS sequence"/>
</dbReference>
<proteinExistence type="predicted"/>
<evidence type="ECO:0000313" key="1">
    <source>
        <dbReference type="EMBL" id="CAH2080568.1"/>
    </source>
</evidence>